<dbReference type="RefSeq" id="WP_150578460.1">
    <property type="nucleotide sequence ID" value="NZ_CABPSN010000013.1"/>
</dbReference>
<dbReference type="Gene3D" id="3.40.1590.10">
    <property type="entry name" value="NMB0488-like"/>
    <property type="match status" value="1"/>
</dbReference>
<dbReference type="EMBL" id="CABPSN010000013">
    <property type="protein sequence ID" value="VVE57264.1"/>
    <property type="molecule type" value="Genomic_DNA"/>
</dbReference>
<evidence type="ECO:0000313" key="2">
    <source>
        <dbReference type="Proteomes" id="UP000366819"/>
    </source>
</evidence>
<name>A0A5E4Z851_9BURK</name>
<sequence length="144" mass="15483">MKSAYALLRKGKIFIQAYSKASTGLWIASGPVYVAEEGGLEEDLGQKVRDALDGSIEGVRHPSQDEWKEIQAPMLEAAGVKSWKTLGKGAKSVGLESNGVTVKMVPSFNYENGGGTPLIEKAIEHEVMNSHLGVELMRAFASCT</sequence>
<dbReference type="OrthoDB" id="9131853at2"/>
<dbReference type="AlphaFoldDB" id="A0A5E4Z851"/>
<dbReference type="SUPFAM" id="SSF160207">
    <property type="entry name" value="NMB0488-like"/>
    <property type="match status" value="1"/>
</dbReference>
<accession>A0A5E4Z851</accession>
<dbReference type="InterPro" id="IPR037891">
    <property type="entry name" value="Cdil-like_sf"/>
</dbReference>
<gene>
    <name evidence="1" type="ORF">PAQ31011_05194</name>
</gene>
<proteinExistence type="predicted"/>
<dbReference type="Proteomes" id="UP000366819">
    <property type="component" value="Unassembled WGS sequence"/>
</dbReference>
<organism evidence="1 2">
    <name type="scientific">Pandoraea aquatica</name>
    <dbReference type="NCBI Taxonomy" id="2508290"/>
    <lineage>
        <taxon>Bacteria</taxon>
        <taxon>Pseudomonadati</taxon>
        <taxon>Pseudomonadota</taxon>
        <taxon>Betaproteobacteria</taxon>
        <taxon>Burkholderiales</taxon>
        <taxon>Burkholderiaceae</taxon>
        <taxon>Pandoraea</taxon>
    </lineage>
</organism>
<evidence type="ECO:0000313" key="1">
    <source>
        <dbReference type="EMBL" id="VVE57264.1"/>
    </source>
</evidence>
<keyword evidence="2" id="KW-1185">Reference proteome</keyword>
<reference evidence="1 2" key="1">
    <citation type="submission" date="2019-08" db="EMBL/GenBank/DDBJ databases">
        <authorList>
            <person name="Peeters C."/>
        </authorList>
    </citation>
    <scope>NUCLEOTIDE SEQUENCE [LARGE SCALE GENOMIC DNA]</scope>
    <source>
        <strain evidence="1 2">LMG 31011</strain>
    </source>
</reference>
<protein>
    <submittedName>
        <fullName evidence="1">Uncharacterized protein</fullName>
    </submittedName>
</protein>